<sequence length="116" mass="13555">MVRHILSHCCIQALLLDVSEKTYPLHCRQACVRMVHSRAHFRFKSHSLFRRYLLGLEPPSQTNPVLDQPRVQCSFHNRNGFQMDSVGFLQVFRSHVDVTGLFHCVCICVQFADRRE</sequence>
<name>A0A8D8WT09_9HEMI</name>
<evidence type="ECO:0000313" key="1">
    <source>
        <dbReference type="EMBL" id="CAG6669289.1"/>
    </source>
</evidence>
<organism evidence="1">
    <name type="scientific">Cacopsylla melanoneura</name>
    <dbReference type="NCBI Taxonomy" id="428564"/>
    <lineage>
        <taxon>Eukaryota</taxon>
        <taxon>Metazoa</taxon>
        <taxon>Ecdysozoa</taxon>
        <taxon>Arthropoda</taxon>
        <taxon>Hexapoda</taxon>
        <taxon>Insecta</taxon>
        <taxon>Pterygota</taxon>
        <taxon>Neoptera</taxon>
        <taxon>Paraneoptera</taxon>
        <taxon>Hemiptera</taxon>
        <taxon>Sternorrhyncha</taxon>
        <taxon>Psylloidea</taxon>
        <taxon>Psyllidae</taxon>
        <taxon>Psyllinae</taxon>
        <taxon>Cacopsylla</taxon>
    </lineage>
</organism>
<protein>
    <submittedName>
        <fullName evidence="1">Uncharacterized protein</fullName>
    </submittedName>
</protein>
<proteinExistence type="predicted"/>
<reference evidence="1" key="1">
    <citation type="submission" date="2021-05" db="EMBL/GenBank/DDBJ databases">
        <authorList>
            <person name="Alioto T."/>
            <person name="Alioto T."/>
            <person name="Gomez Garrido J."/>
        </authorList>
    </citation>
    <scope>NUCLEOTIDE SEQUENCE</scope>
</reference>
<dbReference type="AlphaFoldDB" id="A0A8D8WT09"/>
<dbReference type="EMBL" id="HBUF01220676">
    <property type="protein sequence ID" value="CAG6669289.1"/>
    <property type="molecule type" value="Transcribed_RNA"/>
</dbReference>
<accession>A0A8D8WT09</accession>